<keyword evidence="4 7" id="KW-0812">Transmembrane</keyword>
<feature type="transmembrane region" description="Helical" evidence="7">
    <location>
        <begin position="269"/>
        <end position="287"/>
    </location>
</feature>
<reference evidence="8 9" key="1">
    <citation type="submission" date="2024-03" db="EMBL/GenBank/DDBJ databases">
        <title>The Acrasis kona genome and developmental transcriptomes reveal deep origins of eukaryotic multicellular pathways.</title>
        <authorList>
            <person name="Sheikh S."/>
            <person name="Fu C.-J."/>
            <person name="Brown M.W."/>
            <person name="Baldauf S.L."/>
        </authorList>
    </citation>
    <scope>NUCLEOTIDE SEQUENCE [LARGE SCALE GENOMIC DNA]</scope>
    <source>
        <strain evidence="8 9">ATCC MYA-3509</strain>
    </source>
</reference>
<dbReference type="GO" id="GO:0005464">
    <property type="term" value="F:UDP-xylose transmembrane transporter activity"/>
    <property type="evidence" value="ECO:0007669"/>
    <property type="project" value="TreeGrafter"/>
</dbReference>
<dbReference type="Pfam" id="PF08449">
    <property type="entry name" value="UAA"/>
    <property type="match status" value="1"/>
</dbReference>
<feature type="transmembrane region" description="Helical" evidence="7">
    <location>
        <begin position="208"/>
        <end position="225"/>
    </location>
</feature>
<keyword evidence="2" id="KW-0813">Transport</keyword>
<dbReference type="AlphaFoldDB" id="A0AAW2YX24"/>
<evidence type="ECO:0000256" key="7">
    <source>
        <dbReference type="SAM" id="Phobius"/>
    </source>
</evidence>
<gene>
    <name evidence="8" type="ORF">AKO1_012745</name>
</gene>
<evidence type="ECO:0000256" key="2">
    <source>
        <dbReference type="ARBA" id="ARBA00022448"/>
    </source>
</evidence>
<evidence type="ECO:0000256" key="1">
    <source>
        <dbReference type="ARBA" id="ARBA00004127"/>
    </source>
</evidence>
<evidence type="ECO:0000256" key="4">
    <source>
        <dbReference type="ARBA" id="ARBA00022692"/>
    </source>
</evidence>
<dbReference type="GO" id="GO:0005462">
    <property type="term" value="F:UDP-N-acetylglucosamine transmembrane transporter activity"/>
    <property type="evidence" value="ECO:0007669"/>
    <property type="project" value="TreeGrafter"/>
</dbReference>
<dbReference type="Proteomes" id="UP001431209">
    <property type="component" value="Unassembled WGS sequence"/>
</dbReference>
<keyword evidence="3" id="KW-0762">Sugar transport</keyword>
<organism evidence="8 9">
    <name type="scientific">Acrasis kona</name>
    <dbReference type="NCBI Taxonomy" id="1008807"/>
    <lineage>
        <taxon>Eukaryota</taxon>
        <taxon>Discoba</taxon>
        <taxon>Heterolobosea</taxon>
        <taxon>Tetramitia</taxon>
        <taxon>Eutetramitia</taxon>
        <taxon>Acrasidae</taxon>
        <taxon>Acrasis</taxon>
    </lineage>
</organism>
<feature type="transmembrane region" description="Helical" evidence="7">
    <location>
        <begin position="168"/>
        <end position="188"/>
    </location>
</feature>
<accession>A0AAW2YX24</accession>
<sequence>MESFTKSPIFIVGVIMIGCTFNVITFELILNQYKKSGSLVTVAQFLFMSAQGLLQNLDIGKTESGSLKSVTLKKRSTPLYFHLILVSLFFTQSLINNIAFNYDISLPLHSIFRSGSLITNMLVGVIIFGQRYPRGKVISVISITVGIILATYSSSLDTGKVFNQEIDYSKWSFGIFILSIAQIMAGLLGNLQQYGYKHYGKDYKENMFYCHVLSLPFFLFVSGDISSALEQFNSKPILWVYLLLNMATQYVCVSGVYRSTLILGTLTTTLVITVRKFISIIISLVYFDNTFTALHWVASALVFGGGIAFSLSGEEPKKEQTKQKSQ</sequence>
<dbReference type="GO" id="GO:0005789">
    <property type="term" value="C:endoplasmic reticulum membrane"/>
    <property type="evidence" value="ECO:0007669"/>
    <property type="project" value="TreeGrafter"/>
</dbReference>
<feature type="transmembrane region" description="Helical" evidence="7">
    <location>
        <begin position="78"/>
        <end position="99"/>
    </location>
</feature>
<feature type="transmembrane region" description="Helical" evidence="7">
    <location>
        <begin position="9"/>
        <end position="30"/>
    </location>
</feature>
<dbReference type="InterPro" id="IPR037185">
    <property type="entry name" value="EmrE-like"/>
</dbReference>
<keyword evidence="5 7" id="KW-1133">Transmembrane helix</keyword>
<comment type="subcellular location">
    <subcellularLocation>
        <location evidence="1">Endomembrane system</location>
        <topology evidence="1">Multi-pass membrane protein</topology>
    </subcellularLocation>
</comment>
<dbReference type="InterPro" id="IPR013657">
    <property type="entry name" value="SCL35B1-4/HUT1"/>
</dbReference>
<dbReference type="SUPFAM" id="SSF103481">
    <property type="entry name" value="Multidrug resistance efflux transporter EmrE"/>
    <property type="match status" value="1"/>
</dbReference>
<evidence type="ECO:0000256" key="5">
    <source>
        <dbReference type="ARBA" id="ARBA00022989"/>
    </source>
</evidence>
<dbReference type="GO" id="GO:0000139">
    <property type="term" value="C:Golgi membrane"/>
    <property type="evidence" value="ECO:0007669"/>
    <property type="project" value="TreeGrafter"/>
</dbReference>
<keyword evidence="6 7" id="KW-0472">Membrane</keyword>
<feature type="transmembrane region" description="Helical" evidence="7">
    <location>
        <begin position="111"/>
        <end position="130"/>
    </location>
</feature>
<comment type="caution">
    <text evidence="8">The sequence shown here is derived from an EMBL/GenBank/DDBJ whole genome shotgun (WGS) entry which is preliminary data.</text>
</comment>
<feature type="transmembrane region" description="Helical" evidence="7">
    <location>
        <begin position="137"/>
        <end position="156"/>
    </location>
</feature>
<protein>
    <submittedName>
        <fullName evidence="8">UDP-xylose and UDP-N-acetylglucosamine transporter</fullName>
    </submittedName>
</protein>
<dbReference type="PANTHER" id="PTHR10778:SF4">
    <property type="entry name" value="NUCLEOTIDE SUGAR TRANSPORTER SLC35B4"/>
    <property type="match status" value="1"/>
</dbReference>
<feature type="transmembrane region" description="Helical" evidence="7">
    <location>
        <begin position="293"/>
        <end position="312"/>
    </location>
</feature>
<feature type="transmembrane region" description="Helical" evidence="7">
    <location>
        <begin position="237"/>
        <end position="257"/>
    </location>
</feature>
<dbReference type="PANTHER" id="PTHR10778">
    <property type="entry name" value="SOLUTE CARRIER FAMILY 35 MEMBER B"/>
    <property type="match status" value="1"/>
</dbReference>
<evidence type="ECO:0000313" key="9">
    <source>
        <dbReference type="Proteomes" id="UP001431209"/>
    </source>
</evidence>
<keyword evidence="9" id="KW-1185">Reference proteome</keyword>
<evidence type="ECO:0000313" key="8">
    <source>
        <dbReference type="EMBL" id="KAL0481320.1"/>
    </source>
</evidence>
<dbReference type="PROSITE" id="PS51257">
    <property type="entry name" value="PROKAR_LIPOPROTEIN"/>
    <property type="match status" value="1"/>
</dbReference>
<proteinExistence type="predicted"/>
<dbReference type="EMBL" id="JAOPGA020000749">
    <property type="protein sequence ID" value="KAL0481320.1"/>
    <property type="molecule type" value="Genomic_DNA"/>
</dbReference>
<name>A0AAW2YX24_9EUKA</name>
<evidence type="ECO:0000256" key="3">
    <source>
        <dbReference type="ARBA" id="ARBA00022597"/>
    </source>
</evidence>
<evidence type="ECO:0000256" key="6">
    <source>
        <dbReference type="ARBA" id="ARBA00023136"/>
    </source>
</evidence>